<sequence length="658" mass="73168">MDIVEFLEIVNSVQPSRSKPRPPWKLSQPDDEDFITLPVYLAFCLIAAAARPWNKKNAKFKVILCLSEEGSVPIFTTAARVFLKCVADYKLGTRPFVSDWSDRHSFRNQFEVQRSDRAIFLKEPKTELDDEARLFADAVVDVPARTRSHVEAAFKRLGLPITDRDVGLLLLEPWSRLDKAFQEGRSPTLALQRLRQYPRPDTPAAAPVAKIGGPTLADMHGYGPVVDWGNDLAQDIDDYRAGRIQWADVDDGVLLSGPTGTGKTTFMRALANSCGVSIIVGSFSTWQSAGSLDHFLRAMRKAFAEAKKNAPSILFVDEADTYGSRNSGDHNDSYWTAAIAGFLELLDGFHGREGVVVVAACNHVNRLDPAIRRAGRLDRHFEIALPDTQSRLSILKFHSGIELDPSQGDMFCMATEGFSGADIEQLARDARRAARRHREVLSGIHVIAQLRTLRELSDDFVRNLAVHEAGHALVVMEIGHGEVTEVRISRYRIEGKSSELGFVQYGEMGARAKTRADYLNAIAVCLGGIAAEKEVFGCFSDGASGSEDADLNRATEIATMLEGARGMGHTLLVEDPVDQLERLRTYNPEFRRRVHDLLQSEFDRVKSIIRSRRTALDAIVERLMETRMLSGDEVAEIVQRHRMPTVSLAKLPRRMGEG</sequence>
<accession>A0AAE5TXM8</accession>
<evidence type="ECO:0000313" key="3">
    <source>
        <dbReference type="Proteomes" id="UP000220927"/>
    </source>
</evidence>
<dbReference type="GO" id="GO:0005524">
    <property type="term" value="F:ATP binding"/>
    <property type="evidence" value="ECO:0007669"/>
    <property type="project" value="InterPro"/>
</dbReference>
<dbReference type="GO" id="GO:0004176">
    <property type="term" value="F:ATP-dependent peptidase activity"/>
    <property type="evidence" value="ECO:0007669"/>
    <property type="project" value="InterPro"/>
</dbReference>
<dbReference type="Proteomes" id="UP000220927">
    <property type="component" value="Chromosome"/>
</dbReference>
<dbReference type="InterPro" id="IPR000642">
    <property type="entry name" value="Peptidase_M41"/>
</dbReference>
<dbReference type="InterPro" id="IPR027417">
    <property type="entry name" value="P-loop_NTPase"/>
</dbReference>
<dbReference type="InterPro" id="IPR037219">
    <property type="entry name" value="Peptidase_M41-like"/>
</dbReference>
<dbReference type="GO" id="GO:0030163">
    <property type="term" value="P:protein catabolic process"/>
    <property type="evidence" value="ECO:0007669"/>
    <property type="project" value="TreeGrafter"/>
</dbReference>
<dbReference type="RefSeq" id="WP_054185656.1">
    <property type="nucleotide sequence ID" value="NZ_CP034998.1"/>
</dbReference>
<name>A0AAE5TXM8_9HYPH</name>
<dbReference type="GO" id="GO:0004222">
    <property type="term" value="F:metalloendopeptidase activity"/>
    <property type="evidence" value="ECO:0007669"/>
    <property type="project" value="InterPro"/>
</dbReference>
<keyword evidence="3" id="KW-1185">Reference proteome</keyword>
<dbReference type="GO" id="GO:0006508">
    <property type="term" value="P:proteolysis"/>
    <property type="evidence" value="ECO:0007669"/>
    <property type="project" value="InterPro"/>
</dbReference>
<dbReference type="Gene3D" id="3.40.50.300">
    <property type="entry name" value="P-loop containing nucleotide triphosphate hydrolases"/>
    <property type="match status" value="1"/>
</dbReference>
<dbReference type="Pfam" id="PF00004">
    <property type="entry name" value="AAA"/>
    <property type="match status" value="1"/>
</dbReference>
<dbReference type="PANTHER" id="PTHR23076">
    <property type="entry name" value="METALLOPROTEASE M41 FTSH"/>
    <property type="match status" value="1"/>
</dbReference>
<reference evidence="2 3" key="1">
    <citation type="submission" date="2019-01" db="EMBL/GenBank/DDBJ databases">
        <title>Genomic insights into the origins and evolution of symbiotic genes in the Phaseolus vulgaris microsymbionts.</title>
        <authorList>
            <person name="Tong W."/>
        </authorList>
    </citation>
    <scope>NUCLEOTIDE SEQUENCE [LARGE SCALE GENOMIC DNA]</scope>
    <source>
        <strain evidence="2 3">FH23</strain>
    </source>
</reference>
<dbReference type="GO" id="GO:0016887">
    <property type="term" value="F:ATP hydrolysis activity"/>
    <property type="evidence" value="ECO:0007669"/>
    <property type="project" value="InterPro"/>
</dbReference>
<dbReference type="InterPro" id="IPR003593">
    <property type="entry name" value="AAA+_ATPase"/>
</dbReference>
<dbReference type="Gene3D" id="1.10.8.60">
    <property type="match status" value="1"/>
</dbReference>
<dbReference type="SMART" id="SM00382">
    <property type="entry name" value="AAA"/>
    <property type="match status" value="1"/>
</dbReference>
<dbReference type="InterPro" id="IPR003959">
    <property type="entry name" value="ATPase_AAA_core"/>
</dbReference>
<organism evidence="2 3">
    <name type="scientific">Rhizobium acidisoli</name>
    <dbReference type="NCBI Taxonomy" id="1538158"/>
    <lineage>
        <taxon>Bacteria</taxon>
        <taxon>Pseudomonadati</taxon>
        <taxon>Pseudomonadota</taxon>
        <taxon>Alphaproteobacteria</taxon>
        <taxon>Hyphomicrobiales</taxon>
        <taxon>Rhizobiaceae</taxon>
        <taxon>Rhizobium/Agrobacterium group</taxon>
        <taxon>Rhizobium</taxon>
    </lineage>
</organism>
<gene>
    <name evidence="2" type="ORF">CO657_11205</name>
</gene>
<dbReference type="Pfam" id="PF01434">
    <property type="entry name" value="Peptidase_M41"/>
    <property type="match status" value="1"/>
</dbReference>
<dbReference type="AlphaFoldDB" id="A0AAE5TXM8"/>
<dbReference type="Gene3D" id="1.20.58.760">
    <property type="entry name" value="Peptidase M41"/>
    <property type="match status" value="1"/>
</dbReference>
<dbReference type="SUPFAM" id="SSF52540">
    <property type="entry name" value="P-loop containing nucleoside triphosphate hydrolases"/>
    <property type="match status" value="1"/>
</dbReference>
<dbReference type="PANTHER" id="PTHR23076:SF97">
    <property type="entry name" value="ATP-DEPENDENT ZINC METALLOPROTEASE YME1L1"/>
    <property type="match status" value="1"/>
</dbReference>
<proteinExistence type="predicted"/>
<dbReference type="SUPFAM" id="SSF140990">
    <property type="entry name" value="FtsH protease domain-like"/>
    <property type="match status" value="1"/>
</dbReference>
<dbReference type="EMBL" id="CP034998">
    <property type="protein sequence ID" value="QAS78600.1"/>
    <property type="molecule type" value="Genomic_DNA"/>
</dbReference>
<dbReference type="GO" id="GO:0005886">
    <property type="term" value="C:plasma membrane"/>
    <property type="evidence" value="ECO:0007669"/>
    <property type="project" value="TreeGrafter"/>
</dbReference>
<protein>
    <submittedName>
        <fullName evidence="2">AAA family ATPase</fullName>
    </submittedName>
</protein>
<dbReference type="KEGG" id="rad:CO657_11205"/>
<evidence type="ECO:0000259" key="1">
    <source>
        <dbReference type="SMART" id="SM00382"/>
    </source>
</evidence>
<dbReference type="CDD" id="cd19481">
    <property type="entry name" value="RecA-like_protease"/>
    <property type="match status" value="1"/>
</dbReference>
<evidence type="ECO:0000313" key="2">
    <source>
        <dbReference type="EMBL" id="QAS78600.1"/>
    </source>
</evidence>
<feature type="domain" description="AAA+ ATPase" evidence="1">
    <location>
        <begin position="249"/>
        <end position="387"/>
    </location>
</feature>